<feature type="non-terminal residue" evidence="1">
    <location>
        <position position="49"/>
    </location>
</feature>
<comment type="caution">
    <text evidence="1">The sequence shown here is derived from an EMBL/GenBank/DDBJ whole genome shotgun (WGS) entry which is preliminary data.</text>
</comment>
<dbReference type="EMBL" id="JAHDVG010000465">
    <property type="protein sequence ID" value="KAH1183717.1"/>
    <property type="molecule type" value="Genomic_DNA"/>
</dbReference>
<accession>A0A9D4B0N6</accession>
<dbReference type="AlphaFoldDB" id="A0A9D4B0N6"/>
<feature type="non-terminal residue" evidence="1">
    <location>
        <position position="1"/>
    </location>
</feature>
<name>A0A9D4B0N6_9SAUR</name>
<organism evidence="1 2">
    <name type="scientific">Mauremys mutica</name>
    <name type="common">yellowpond turtle</name>
    <dbReference type="NCBI Taxonomy" id="74926"/>
    <lineage>
        <taxon>Eukaryota</taxon>
        <taxon>Metazoa</taxon>
        <taxon>Chordata</taxon>
        <taxon>Craniata</taxon>
        <taxon>Vertebrata</taxon>
        <taxon>Euteleostomi</taxon>
        <taxon>Archelosauria</taxon>
        <taxon>Testudinata</taxon>
        <taxon>Testudines</taxon>
        <taxon>Cryptodira</taxon>
        <taxon>Durocryptodira</taxon>
        <taxon>Testudinoidea</taxon>
        <taxon>Geoemydidae</taxon>
        <taxon>Geoemydinae</taxon>
        <taxon>Mauremys</taxon>
    </lineage>
</organism>
<dbReference type="Proteomes" id="UP000827986">
    <property type="component" value="Unassembled WGS sequence"/>
</dbReference>
<evidence type="ECO:0000313" key="2">
    <source>
        <dbReference type="Proteomes" id="UP000827986"/>
    </source>
</evidence>
<keyword evidence="2" id="KW-1185">Reference proteome</keyword>
<gene>
    <name evidence="1" type="ORF">KIL84_014333</name>
</gene>
<reference evidence="1" key="1">
    <citation type="submission" date="2021-09" db="EMBL/GenBank/DDBJ databases">
        <title>The genome of Mauremys mutica provides insights into the evolution of semi-aquatic lifestyle.</title>
        <authorList>
            <person name="Gong S."/>
            <person name="Gao Y."/>
        </authorList>
    </citation>
    <scope>NUCLEOTIDE SEQUENCE</scope>
    <source>
        <strain evidence="1">MM-2020</strain>
        <tissue evidence="1">Muscle</tissue>
    </source>
</reference>
<proteinExistence type="predicted"/>
<evidence type="ECO:0000313" key="1">
    <source>
        <dbReference type="EMBL" id="KAH1183717.1"/>
    </source>
</evidence>
<protein>
    <submittedName>
        <fullName evidence="1">Uncharacterized protein</fullName>
    </submittedName>
</protein>
<sequence length="49" mass="5646">QQRWEAKGQNPTPPLAKMRGRCYYPGLWQEAAGPWWSWHAEGRPAPKAV</sequence>